<keyword evidence="3" id="KW-1185">Reference proteome</keyword>
<feature type="coiled-coil region" evidence="1">
    <location>
        <begin position="128"/>
        <end position="155"/>
    </location>
</feature>
<proteinExistence type="predicted"/>
<protein>
    <submittedName>
        <fullName evidence="2">Uncharacterized protein</fullName>
    </submittedName>
</protein>
<accession>A0AAD5KER1</accession>
<name>A0AAD5KER1_9FUNG</name>
<comment type="caution">
    <text evidence="2">The sequence shown here is derived from an EMBL/GenBank/DDBJ whole genome shotgun (WGS) entry which is preliminary data.</text>
</comment>
<reference evidence="2" key="1">
    <citation type="journal article" date="2022" name="IScience">
        <title>Evolution of zygomycete secretomes and the origins of terrestrial fungal ecologies.</title>
        <authorList>
            <person name="Chang Y."/>
            <person name="Wang Y."/>
            <person name="Mondo S."/>
            <person name="Ahrendt S."/>
            <person name="Andreopoulos W."/>
            <person name="Barry K."/>
            <person name="Beard J."/>
            <person name="Benny G.L."/>
            <person name="Blankenship S."/>
            <person name="Bonito G."/>
            <person name="Cuomo C."/>
            <person name="Desiro A."/>
            <person name="Gervers K.A."/>
            <person name="Hundley H."/>
            <person name="Kuo A."/>
            <person name="LaButti K."/>
            <person name="Lang B.F."/>
            <person name="Lipzen A."/>
            <person name="O'Donnell K."/>
            <person name="Pangilinan J."/>
            <person name="Reynolds N."/>
            <person name="Sandor L."/>
            <person name="Smith M.E."/>
            <person name="Tsang A."/>
            <person name="Grigoriev I.V."/>
            <person name="Stajich J.E."/>
            <person name="Spatafora J.W."/>
        </authorList>
    </citation>
    <scope>NUCLEOTIDE SEQUENCE</scope>
    <source>
        <strain evidence="2">RSA 2281</strain>
    </source>
</reference>
<dbReference type="AlphaFoldDB" id="A0AAD5KER1"/>
<gene>
    <name evidence="2" type="ORF">BDA99DRAFT_558434</name>
</gene>
<keyword evidence="1" id="KW-0175">Coiled coil</keyword>
<organism evidence="2 3">
    <name type="scientific">Phascolomyces articulosus</name>
    <dbReference type="NCBI Taxonomy" id="60185"/>
    <lineage>
        <taxon>Eukaryota</taxon>
        <taxon>Fungi</taxon>
        <taxon>Fungi incertae sedis</taxon>
        <taxon>Mucoromycota</taxon>
        <taxon>Mucoromycotina</taxon>
        <taxon>Mucoromycetes</taxon>
        <taxon>Mucorales</taxon>
        <taxon>Lichtheimiaceae</taxon>
        <taxon>Phascolomyces</taxon>
    </lineage>
</organism>
<dbReference type="EMBL" id="JAIXMP010000009">
    <property type="protein sequence ID" value="KAI9268270.1"/>
    <property type="molecule type" value="Genomic_DNA"/>
</dbReference>
<reference evidence="2" key="2">
    <citation type="submission" date="2023-02" db="EMBL/GenBank/DDBJ databases">
        <authorList>
            <consortium name="DOE Joint Genome Institute"/>
            <person name="Mondo S.J."/>
            <person name="Chang Y."/>
            <person name="Wang Y."/>
            <person name="Ahrendt S."/>
            <person name="Andreopoulos W."/>
            <person name="Barry K."/>
            <person name="Beard J."/>
            <person name="Benny G.L."/>
            <person name="Blankenship S."/>
            <person name="Bonito G."/>
            <person name="Cuomo C."/>
            <person name="Desiro A."/>
            <person name="Gervers K.A."/>
            <person name="Hundley H."/>
            <person name="Kuo A."/>
            <person name="LaButti K."/>
            <person name="Lang B.F."/>
            <person name="Lipzen A."/>
            <person name="O'Donnell K."/>
            <person name="Pangilinan J."/>
            <person name="Reynolds N."/>
            <person name="Sandor L."/>
            <person name="Smith M.W."/>
            <person name="Tsang A."/>
            <person name="Grigoriev I.V."/>
            <person name="Stajich J.E."/>
            <person name="Spatafora J.W."/>
        </authorList>
    </citation>
    <scope>NUCLEOTIDE SEQUENCE</scope>
    <source>
        <strain evidence="2">RSA 2281</strain>
    </source>
</reference>
<dbReference type="Proteomes" id="UP001209540">
    <property type="component" value="Unassembled WGS sequence"/>
</dbReference>
<evidence type="ECO:0000313" key="3">
    <source>
        <dbReference type="Proteomes" id="UP001209540"/>
    </source>
</evidence>
<sequence>MSRLPEEARNWIEKNVDSHMDWNAIKSALRLTHKYFDYMDTNPDILPICLLIHYQDINQSKLSKKAYTDKDSVNEWMKCLVQQGLDVLFNPLSSSSSSLQHDLKQLVFQSLERCNNRIKTKINSSLDNEQLEHTLSILNNTNSSLEEQLNHLKDQISNSNIFLTLESNYLCFSI</sequence>
<evidence type="ECO:0000313" key="2">
    <source>
        <dbReference type="EMBL" id="KAI9268270.1"/>
    </source>
</evidence>
<evidence type="ECO:0000256" key="1">
    <source>
        <dbReference type="SAM" id="Coils"/>
    </source>
</evidence>